<dbReference type="Proteomes" id="UP000054485">
    <property type="component" value="Unassembled WGS sequence"/>
</dbReference>
<sequence>MPSMLKSIHPVPGMHACWGDNPTYSNLDTSYYFASSGLPIITARKAHATLGPGDNMVPLVRIYPYVRVRPISEYKTPFL</sequence>
<dbReference type="EMBL" id="KN835427">
    <property type="protein sequence ID" value="KIK37830.1"/>
    <property type="molecule type" value="Genomic_DNA"/>
</dbReference>
<evidence type="ECO:0000313" key="1">
    <source>
        <dbReference type="EMBL" id="KIK37830.1"/>
    </source>
</evidence>
<reference evidence="2" key="2">
    <citation type="submission" date="2015-01" db="EMBL/GenBank/DDBJ databases">
        <title>Evolutionary Origins and Diversification of the Mycorrhizal Mutualists.</title>
        <authorList>
            <consortium name="DOE Joint Genome Institute"/>
            <consortium name="Mycorrhizal Genomics Consortium"/>
            <person name="Kohler A."/>
            <person name="Kuo A."/>
            <person name="Nagy L.G."/>
            <person name="Floudas D."/>
            <person name="Copeland A."/>
            <person name="Barry K.W."/>
            <person name="Cichocki N."/>
            <person name="Veneault-Fourrey C."/>
            <person name="LaButti K."/>
            <person name="Lindquist E.A."/>
            <person name="Lipzen A."/>
            <person name="Lundell T."/>
            <person name="Morin E."/>
            <person name="Murat C."/>
            <person name="Riley R."/>
            <person name="Ohm R."/>
            <person name="Sun H."/>
            <person name="Tunlid A."/>
            <person name="Henrissat B."/>
            <person name="Grigoriev I.V."/>
            <person name="Hibbett D.S."/>
            <person name="Martin F."/>
        </authorList>
    </citation>
    <scope>NUCLEOTIDE SEQUENCE [LARGE SCALE GENOMIC DNA]</scope>
    <source>
        <strain evidence="2">UH-Slu-Lm8-n1</strain>
    </source>
</reference>
<dbReference type="HOGENOM" id="CLU_2607602_0_0_1"/>
<dbReference type="InParanoid" id="A0A0C9ZK30"/>
<proteinExistence type="predicted"/>
<dbReference type="AlphaFoldDB" id="A0A0C9ZK30"/>
<name>A0A0C9ZK30_9AGAM</name>
<evidence type="ECO:0000313" key="2">
    <source>
        <dbReference type="Proteomes" id="UP000054485"/>
    </source>
</evidence>
<accession>A0A0C9ZK30</accession>
<gene>
    <name evidence="1" type="ORF">CY34DRAFT_427410</name>
</gene>
<reference evidence="1 2" key="1">
    <citation type="submission" date="2014-04" db="EMBL/GenBank/DDBJ databases">
        <authorList>
            <consortium name="DOE Joint Genome Institute"/>
            <person name="Kuo A."/>
            <person name="Ruytinx J."/>
            <person name="Rineau F."/>
            <person name="Colpaert J."/>
            <person name="Kohler A."/>
            <person name="Nagy L.G."/>
            <person name="Floudas D."/>
            <person name="Copeland A."/>
            <person name="Barry K.W."/>
            <person name="Cichocki N."/>
            <person name="Veneault-Fourrey C."/>
            <person name="LaButti K."/>
            <person name="Lindquist E.A."/>
            <person name="Lipzen A."/>
            <person name="Lundell T."/>
            <person name="Morin E."/>
            <person name="Murat C."/>
            <person name="Sun H."/>
            <person name="Tunlid A."/>
            <person name="Henrissat B."/>
            <person name="Grigoriev I.V."/>
            <person name="Hibbett D.S."/>
            <person name="Martin F."/>
            <person name="Nordberg H.P."/>
            <person name="Cantor M.N."/>
            <person name="Hua S.X."/>
        </authorList>
    </citation>
    <scope>NUCLEOTIDE SEQUENCE [LARGE SCALE GENOMIC DNA]</scope>
    <source>
        <strain evidence="1 2">UH-Slu-Lm8-n1</strain>
    </source>
</reference>
<protein>
    <submittedName>
        <fullName evidence="1">Uncharacterized protein</fullName>
    </submittedName>
</protein>
<organism evidence="1 2">
    <name type="scientific">Suillus luteus UH-Slu-Lm8-n1</name>
    <dbReference type="NCBI Taxonomy" id="930992"/>
    <lineage>
        <taxon>Eukaryota</taxon>
        <taxon>Fungi</taxon>
        <taxon>Dikarya</taxon>
        <taxon>Basidiomycota</taxon>
        <taxon>Agaricomycotina</taxon>
        <taxon>Agaricomycetes</taxon>
        <taxon>Agaricomycetidae</taxon>
        <taxon>Boletales</taxon>
        <taxon>Suillineae</taxon>
        <taxon>Suillaceae</taxon>
        <taxon>Suillus</taxon>
    </lineage>
</organism>
<keyword evidence="2" id="KW-1185">Reference proteome</keyword>